<accession>A0AAE1DVF1</accession>
<feature type="region of interest" description="Disordered" evidence="1">
    <location>
        <begin position="67"/>
        <end position="90"/>
    </location>
</feature>
<proteinExistence type="predicted"/>
<dbReference type="AlphaFoldDB" id="A0AAE1DVF1"/>
<sequence length="90" mass="9991">MILSLPDLHKDETHSDRPVVSSSPPSLHTVAEAAREVKTTTEAAREVKPRQKLRDVVLWGLDPPLQVSKIKNQGRGSTMRSPLDQSTPDR</sequence>
<comment type="caution">
    <text evidence="2">The sequence shown here is derived from an EMBL/GenBank/DDBJ whole genome shotgun (WGS) entry which is preliminary data.</text>
</comment>
<gene>
    <name evidence="2" type="ORF">RRG08_023264</name>
</gene>
<feature type="compositionally biased region" description="Polar residues" evidence="1">
    <location>
        <begin position="69"/>
        <end position="90"/>
    </location>
</feature>
<feature type="compositionally biased region" description="Basic and acidic residues" evidence="1">
    <location>
        <begin position="7"/>
        <end position="17"/>
    </location>
</feature>
<feature type="compositionally biased region" description="Basic and acidic residues" evidence="1">
    <location>
        <begin position="33"/>
        <end position="49"/>
    </location>
</feature>
<dbReference type="EMBL" id="JAWDGP010002304">
    <property type="protein sequence ID" value="KAK3784172.1"/>
    <property type="molecule type" value="Genomic_DNA"/>
</dbReference>
<evidence type="ECO:0000256" key="1">
    <source>
        <dbReference type="SAM" id="MobiDB-lite"/>
    </source>
</evidence>
<evidence type="ECO:0000313" key="3">
    <source>
        <dbReference type="Proteomes" id="UP001283361"/>
    </source>
</evidence>
<reference evidence="2" key="1">
    <citation type="journal article" date="2023" name="G3 (Bethesda)">
        <title>A reference genome for the long-term kleptoplast-retaining sea slug Elysia crispata morphotype clarki.</title>
        <authorList>
            <person name="Eastman K.E."/>
            <person name="Pendleton A.L."/>
            <person name="Shaikh M.A."/>
            <person name="Suttiyut T."/>
            <person name="Ogas R."/>
            <person name="Tomko P."/>
            <person name="Gavelis G."/>
            <person name="Widhalm J.R."/>
            <person name="Wisecaver J.H."/>
        </authorList>
    </citation>
    <scope>NUCLEOTIDE SEQUENCE</scope>
    <source>
        <strain evidence="2">ECLA1</strain>
    </source>
</reference>
<dbReference type="Proteomes" id="UP001283361">
    <property type="component" value="Unassembled WGS sequence"/>
</dbReference>
<evidence type="ECO:0000313" key="2">
    <source>
        <dbReference type="EMBL" id="KAK3784172.1"/>
    </source>
</evidence>
<feature type="region of interest" description="Disordered" evidence="1">
    <location>
        <begin position="1"/>
        <end position="49"/>
    </location>
</feature>
<organism evidence="2 3">
    <name type="scientific">Elysia crispata</name>
    <name type="common">lettuce slug</name>
    <dbReference type="NCBI Taxonomy" id="231223"/>
    <lineage>
        <taxon>Eukaryota</taxon>
        <taxon>Metazoa</taxon>
        <taxon>Spiralia</taxon>
        <taxon>Lophotrochozoa</taxon>
        <taxon>Mollusca</taxon>
        <taxon>Gastropoda</taxon>
        <taxon>Heterobranchia</taxon>
        <taxon>Euthyneura</taxon>
        <taxon>Panpulmonata</taxon>
        <taxon>Sacoglossa</taxon>
        <taxon>Placobranchoidea</taxon>
        <taxon>Plakobranchidae</taxon>
        <taxon>Elysia</taxon>
    </lineage>
</organism>
<keyword evidence="3" id="KW-1185">Reference proteome</keyword>
<protein>
    <submittedName>
        <fullName evidence="2">Uncharacterized protein</fullName>
    </submittedName>
</protein>
<name>A0AAE1DVF1_9GAST</name>